<name>A0A3A8QVU8_9BACT</name>
<dbReference type="EMBL" id="RAWK01000073">
    <property type="protein sequence ID" value="RKH67264.1"/>
    <property type="molecule type" value="Genomic_DNA"/>
</dbReference>
<comment type="caution">
    <text evidence="2">The sequence shown here is derived from an EMBL/GenBank/DDBJ whole genome shotgun (WGS) entry which is preliminary data.</text>
</comment>
<reference evidence="3" key="1">
    <citation type="submission" date="2018-09" db="EMBL/GenBank/DDBJ databases">
        <authorList>
            <person name="Livingstone P.G."/>
            <person name="Whitworth D.E."/>
        </authorList>
    </citation>
    <scope>NUCLEOTIDE SEQUENCE [LARGE SCALE GENOMIC DNA]</scope>
    <source>
        <strain evidence="3">AB050A</strain>
    </source>
</reference>
<keyword evidence="3" id="KW-1185">Reference proteome</keyword>
<feature type="region of interest" description="Disordered" evidence="1">
    <location>
        <begin position="122"/>
        <end position="149"/>
    </location>
</feature>
<dbReference type="AlphaFoldDB" id="A0A3A8QVU8"/>
<dbReference type="Proteomes" id="UP000267003">
    <property type="component" value="Unassembled WGS sequence"/>
</dbReference>
<protein>
    <submittedName>
        <fullName evidence="2">Uncharacterized protein</fullName>
    </submittedName>
</protein>
<evidence type="ECO:0000313" key="2">
    <source>
        <dbReference type="EMBL" id="RKH67264.1"/>
    </source>
</evidence>
<proteinExistence type="predicted"/>
<organism evidence="2 3">
    <name type="scientific">Corallococcus aberystwythensis</name>
    <dbReference type="NCBI Taxonomy" id="2316722"/>
    <lineage>
        <taxon>Bacteria</taxon>
        <taxon>Pseudomonadati</taxon>
        <taxon>Myxococcota</taxon>
        <taxon>Myxococcia</taxon>
        <taxon>Myxococcales</taxon>
        <taxon>Cystobacterineae</taxon>
        <taxon>Myxococcaceae</taxon>
        <taxon>Corallococcus</taxon>
    </lineage>
</organism>
<evidence type="ECO:0000256" key="1">
    <source>
        <dbReference type="SAM" id="MobiDB-lite"/>
    </source>
</evidence>
<gene>
    <name evidence="2" type="ORF">D7W81_14155</name>
</gene>
<evidence type="ECO:0000313" key="3">
    <source>
        <dbReference type="Proteomes" id="UP000267003"/>
    </source>
</evidence>
<accession>A0A3A8QVU8</accession>
<sequence length="149" mass="16135">MRVPEAFRGTTPEPPMPLQPLPAADITLDLTSLNPIRGHTFKFFDCSSAPLTVTIDVMVAKNFQPPSYTMTPRDLHFPVDAGSGTALPDGGKKYRFNLVLPSPQPERSTSYTFEFNSQPAIASLGRPVPDDSPRLSSGTIEVSGGPMYP</sequence>